<evidence type="ECO:0000313" key="3">
    <source>
        <dbReference type="EMBL" id="MFD1520108.1"/>
    </source>
</evidence>
<comment type="similarity">
    <text evidence="1">Belongs to the nucleobase:cation symporter-2 (NCS2) (TC 2.A.40) family.</text>
</comment>
<evidence type="ECO:0000313" key="4">
    <source>
        <dbReference type="Proteomes" id="UP001597114"/>
    </source>
</evidence>
<proteinExistence type="inferred from homology"/>
<name>A0ABW4EXV5_9PSEU</name>
<keyword evidence="4" id="KW-1185">Reference proteome</keyword>
<gene>
    <name evidence="3" type="ORF">ACFSJD_21610</name>
</gene>
<evidence type="ECO:0000256" key="2">
    <source>
        <dbReference type="ARBA" id="ARBA00022448"/>
    </source>
</evidence>
<accession>A0ABW4EXV5</accession>
<dbReference type="PANTHER" id="PTHR42810:SF4">
    <property type="entry name" value="URIC ACID TRANSPORTER UACT"/>
    <property type="match status" value="1"/>
</dbReference>
<dbReference type="PANTHER" id="PTHR42810">
    <property type="entry name" value="PURINE PERMEASE C1399.01C-RELATED"/>
    <property type="match status" value="1"/>
</dbReference>
<comment type="caution">
    <text evidence="3">The sequence shown here is derived from an EMBL/GenBank/DDBJ whole genome shotgun (WGS) entry which is preliminary data.</text>
</comment>
<protein>
    <submittedName>
        <fullName evidence="3">Uncharacterized protein</fullName>
    </submittedName>
</protein>
<dbReference type="RefSeq" id="WP_344722567.1">
    <property type="nucleotide sequence ID" value="NZ_BAAAUS010000013.1"/>
</dbReference>
<dbReference type="EMBL" id="JBHUCO010000023">
    <property type="protein sequence ID" value="MFD1520108.1"/>
    <property type="molecule type" value="Genomic_DNA"/>
</dbReference>
<keyword evidence="2" id="KW-0813">Transport</keyword>
<reference evidence="4" key="1">
    <citation type="journal article" date="2019" name="Int. J. Syst. Evol. Microbiol.">
        <title>The Global Catalogue of Microorganisms (GCM) 10K type strain sequencing project: providing services to taxonomists for standard genome sequencing and annotation.</title>
        <authorList>
            <consortium name="The Broad Institute Genomics Platform"/>
            <consortium name="The Broad Institute Genome Sequencing Center for Infectious Disease"/>
            <person name="Wu L."/>
            <person name="Ma J."/>
        </authorList>
    </citation>
    <scope>NUCLEOTIDE SEQUENCE [LARGE SCALE GENOMIC DNA]</scope>
    <source>
        <strain evidence="4">CCM 7043</strain>
    </source>
</reference>
<organism evidence="3 4">
    <name type="scientific">Pseudonocardia yunnanensis</name>
    <dbReference type="NCBI Taxonomy" id="58107"/>
    <lineage>
        <taxon>Bacteria</taxon>
        <taxon>Bacillati</taxon>
        <taxon>Actinomycetota</taxon>
        <taxon>Actinomycetes</taxon>
        <taxon>Pseudonocardiales</taxon>
        <taxon>Pseudonocardiaceae</taxon>
        <taxon>Pseudonocardia</taxon>
    </lineage>
</organism>
<dbReference type="Proteomes" id="UP001597114">
    <property type="component" value="Unassembled WGS sequence"/>
</dbReference>
<sequence length="67" mass="7079">MLFGSVAAAGIRTLSRVNFTNSNGMIVAASIGVGIIPITVPGVYNHIPEWLATIFVSGMRRRSSPCC</sequence>
<evidence type="ECO:0000256" key="1">
    <source>
        <dbReference type="ARBA" id="ARBA00008821"/>
    </source>
</evidence>